<organism evidence="3 4">
    <name type="scientific">Gimesia maris</name>
    <dbReference type="NCBI Taxonomy" id="122"/>
    <lineage>
        <taxon>Bacteria</taxon>
        <taxon>Pseudomonadati</taxon>
        <taxon>Planctomycetota</taxon>
        <taxon>Planctomycetia</taxon>
        <taxon>Planctomycetales</taxon>
        <taxon>Planctomycetaceae</taxon>
        <taxon>Gimesia</taxon>
    </lineage>
</organism>
<keyword evidence="2" id="KW-0732">Signal</keyword>
<accession>A0ABX5YR93</accession>
<proteinExistence type="predicted"/>
<dbReference type="Proteomes" id="UP000322887">
    <property type="component" value="Chromosome"/>
</dbReference>
<evidence type="ECO:0000313" key="4">
    <source>
        <dbReference type="Proteomes" id="UP000322887"/>
    </source>
</evidence>
<feature type="signal peptide" evidence="2">
    <location>
        <begin position="1"/>
        <end position="17"/>
    </location>
</feature>
<feature type="region of interest" description="Disordered" evidence="1">
    <location>
        <begin position="83"/>
        <end position="106"/>
    </location>
</feature>
<protein>
    <recommendedName>
        <fullName evidence="5">Carboxypeptidase regulatory-like domain-containing protein</fullName>
    </recommendedName>
</protein>
<evidence type="ECO:0000256" key="1">
    <source>
        <dbReference type="SAM" id="MobiDB-lite"/>
    </source>
</evidence>
<evidence type="ECO:0008006" key="5">
    <source>
        <dbReference type="Google" id="ProtNLM"/>
    </source>
</evidence>
<reference evidence="3 4" key="1">
    <citation type="submission" date="2019-08" db="EMBL/GenBank/DDBJ databases">
        <title>Deep-cultivation of Planctomycetes and their phenomic and genomic characterization uncovers novel biology.</title>
        <authorList>
            <person name="Wiegand S."/>
            <person name="Jogler M."/>
            <person name="Boedeker C."/>
            <person name="Pinto D."/>
            <person name="Vollmers J."/>
            <person name="Rivas-Marin E."/>
            <person name="Kohn T."/>
            <person name="Peeters S.H."/>
            <person name="Heuer A."/>
            <person name="Rast P."/>
            <person name="Oberbeckmann S."/>
            <person name="Bunk B."/>
            <person name="Jeske O."/>
            <person name="Meyerdierks A."/>
            <person name="Storesund J.E."/>
            <person name="Kallscheuer N."/>
            <person name="Luecker S."/>
            <person name="Lage O.M."/>
            <person name="Pohl T."/>
            <person name="Merkel B.J."/>
            <person name="Hornburger P."/>
            <person name="Mueller R.-W."/>
            <person name="Bruemmer F."/>
            <person name="Labrenz M."/>
            <person name="Spormann A.M."/>
            <person name="Op den Camp H."/>
            <person name="Overmann J."/>
            <person name="Amann R."/>
            <person name="Jetten M.S.M."/>
            <person name="Mascher T."/>
            <person name="Medema M.H."/>
            <person name="Devos D.P."/>
            <person name="Kaster A.-K."/>
            <person name="Ovreas L."/>
            <person name="Rohde M."/>
            <person name="Galperin M.Y."/>
            <person name="Jogler C."/>
        </authorList>
    </citation>
    <scope>NUCLEOTIDE SEQUENCE [LARGE SCALE GENOMIC DNA]</scope>
    <source>
        <strain evidence="3 4">DSM 8797</strain>
    </source>
</reference>
<dbReference type="Pfam" id="PF07210">
    <property type="entry name" value="DUF1416"/>
    <property type="match status" value="1"/>
</dbReference>
<feature type="compositionally biased region" description="Basic and acidic residues" evidence="1">
    <location>
        <begin position="88"/>
        <end position="105"/>
    </location>
</feature>
<name>A0ABX5YR93_9PLAN</name>
<gene>
    <name evidence="3" type="ORF">GmarT_39950</name>
</gene>
<dbReference type="InterPro" id="IPR010814">
    <property type="entry name" value="DUF1416"/>
</dbReference>
<feature type="chain" id="PRO_5047151948" description="Carboxypeptidase regulatory-like domain-containing protein" evidence="2">
    <location>
        <begin position="18"/>
        <end position="139"/>
    </location>
</feature>
<sequence length="139" mass="15114">MLRFTSHSLAVILFASAFTGCNSSPEGPPLETVTGTVKLDGSPLPDASILFKDPSGENKSYFASVKEGDFSTEMQPGNWKVQITARRQSKDKMVDNAEGTGKEPAMEQYLPAAYNEKSTLDINVSSGEENHFSFDLNSK</sequence>
<evidence type="ECO:0000256" key="2">
    <source>
        <dbReference type="SAM" id="SignalP"/>
    </source>
</evidence>
<evidence type="ECO:0000313" key="3">
    <source>
        <dbReference type="EMBL" id="QEG18110.1"/>
    </source>
</evidence>
<dbReference type="PROSITE" id="PS51257">
    <property type="entry name" value="PROKAR_LIPOPROTEIN"/>
    <property type="match status" value="1"/>
</dbReference>
<dbReference type="EMBL" id="CP042910">
    <property type="protein sequence ID" value="QEG18110.1"/>
    <property type="molecule type" value="Genomic_DNA"/>
</dbReference>
<keyword evidence="4" id="KW-1185">Reference proteome</keyword>